<dbReference type="PROSITE" id="PS51186">
    <property type="entry name" value="GNAT"/>
    <property type="match status" value="1"/>
</dbReference>
<evidence type="ECO:0000259" key="1">
    <source>
        <dbReference type="PROSITE" id="PS51186"/>
    </source>
</evidence>
<comment type="caution">
    <text evidence="2">The sequence shown here is derived from an EMBL/GenBank/DDBJ whole genome shotgun (WGS) entry which is preliminary data.</text>
</comment>
<dbReference type="Pfam" id="PF00583">
    <property type="entry name" value="Acetyltransf_1"/>
    <property type="match status" value="1"/>
</dbReference>
<accession>A0ABP7FZG7</accession>
<evidence type="ECO:0000313" key="3">
    <source>
        <dbReference type="Proteomes" id="UP001499884"/>
    </source>
</evidence>
<dbReference type="SUPFAM" id="SSF55729">
    <property type="entry name" value="Acyl-CoA N-acyltransferases (Nat)"/>
    <property type="match status" value="1"/>
</dbReference>
<dbReference type="Gene3D" id="3.40.630.30">
    <property type="match status" value="1"/>
</dbReference>
<dbReference type="RefSeq" id="WP_345652919.1">
    <property type="nucleotide sequence ID" value="NZ_BAABEP010000055.1"/>
</dbReference>
<feature type="domain" description="N-acetyltransferase" evidence="1">
    <location>
        <begin position="151"/>
        <end position="291"/>
    </location>
</feature>
<proteinExistence type="predicted"/>
<dbReference type="EMBL" id="BAABEP010000055">
    <property type="protein sequence ID" value="GAA3751683.1"/>
    <property type="molecule type" value="Genomic_DNA"/>
</dbReference>
<evidence type="ECO:0000313" key="2">
    <source>
        <dbReference type="EMBL" id="GAA3751683.1"/>
    </source>
</evidence>
<organism evidence="2 3">
    <name type="scientific">Streptomyces tremellae</name>
    <dbReference type="NCBI Taxonomy" id="1124239"/>
    <lineage>
        <taxon>Bacteria</taxon>
        <taxon>Bacillati</taxon>
        <taxon>Actinomycetota</taxon>
        <taxon>Actinomycetes</taxon>
        <taxon>Kitasatosporales</taxon>
        <taxon>Streptomycetaceae</taxon>
        <taxon>Streptomyces</taxon>
    </lineage>
</organism>
<keyword evidence="3" id="KW-1185">Reference proteome</keyword>
<protein>
    <recommendedName>
        <fullName evidence="1">N-acetyltransferase domain-containing protein</fullName>
    </recommendedName>
</protein>
<sequence length="291" mass="31111">MTASLPPSSAETSEAKAPFAETSEAEALFRFETGAPEAVRSALGVSAARIGDAVVLSMRNDPTRFWSKALGFGRTAPVTSEVIAEVCAFYRAEGTPQAVLQLAPSVIPEDWSDICAREGITGGSTWVKLVGDVDEVVARADARDRKRADGLRVAAVEPSDARRWAAVMLKAFGMPEEHFLEMVAASATARDWAPHAAWLDGELVGTGTLYRSGDTAQMFSGAVLPHARNRGGQTELLAARARAAAALGCRLIVAETGAETDGTHNSSLHNMLRLGFTVAYERRNWLWQPQG</sequence>
<gene>
    <name evidence="2" type="ORF">GCM10023082_54410</name>
</gene>
<dbReference type="InterPro" id="IPR016181">
    <property type="entry name" value="Acyl_CoA_acyltransferase"/>
</dbReference>
<dbReference type="Proteomes" id="UP001499884">
    <property type="component" value="Unassembled WGS sequence"/>
</dbReference>
<reference evidence="3" key="1">
    <citation type="journal article" date="2019" name="Int. J. Syst. Evol. Microbiol.">
        <title>The Global Catalogue of Microorganisms (GCM) 10K type strain sequencing project: providing services to taxonomists for standard genome sequencing and annotation.</title>
        <authorList>
            <consortium name="The Broad Institute Genomics Platform"/>
            <consortium name="The Broad Institute Genome Sequencing Center for Infectious Disease"/>
            <person name="Wu L."/>
            <person name="Ma J."/>
        </authorList>
    </citation>
    <scope>NUCLEOTIDE SEQUENCE [LARGE SCALE GENOMIC DNA]</scope>
    <source>
        <strain evidence="3">JCM 30846</strain>
    </source>
</reference>
<name>A0ABP7FZG7_9ACTN</name>
<dbReference type="InterPro" id="IPR000182">
    <property type="entry name" value="GNAT_dom"/>
</dbReference>